<keyword evidence="2" id="KW-1185">Reference proteome</keyword>
<dbReference type="PANTHER" id="PTHR36195">
    <property type="entry name" value="DOMAIN PROTEIN, PUTATIVE (AFU_ORTHOLOGUE AFUA_5G01990)-RELATED-RELATED"/>
    <property type="match status" value="1"/>
</dbReference>
<gene>
    <name evidence="1" type="ORF">ACFFIC_22520</name>
</gene>
<evidence type="ECO:0000313" key="2">
    <source>
        <dbReference type="Proteomes" id="UP001589789"/>
    </source>
</evidence>
<comment type="caution">
    <text evidence="1">The sequence shown here is derived from an EMBL/GenBank/DDBJ whole genome shotgun (WGS) entry which is preliminary data.</text>
</comment>
<dbReference type="Gene3D" id="2.40.180.10">
    <property type="entry name" value="Catalase core domain"/>
    <property type="match status" value="1"/>
</dbReference>
<dbReference type="SUPFAM" id="SSF56634">
    <property type="entry name" value="Heme-dependent catalase-like"/>
    <property type="match status" value="1"/>
</dbReference>
<name>A0ABV6IXG3_9PROT</name>
<dbReference type="EMBL" id="JBHLVZ010000083">
    <property type="protein sequence ID" value="MFC0388290.1"/>
    <property type="molecule type" value="Genomic_DNA"/>
</dbReference>
<dbReference type="CDD" id="cd08152">
    <property type="entry name" value="y4iL_like"/>
    <property type="match status" value="1"/>
</dbReference>
<dbReference type="Proteomes" id="UP001589789">
    <property type="component" value="Unassembled WGS sequence"/>
</dbReference>
<organism evidence="1 2">
    <name type="scientific">Muricoccus vinaceus</name>
    <dbReference type="NCBI Taxonomy" id="424704"/>
    <lineage>
        <taxon>Bacteria</taxon>
        <taxon>Pseudomonadati</taxon>
        <taxon>Pseudomonadota</taxon>
        <taxon>Alphaproteobacteria</taxon>
        <taxon>Acetobacterales</taxon>
        <taxon>Roseomonadaceae</taxon>
        <taxon>Muricoccus</taxon>
    </lineage>
</organism>
<protein>
    <submittedName>
        <fullName evidence="1">Catalase family protein</fullName>
    </submittedName>
</protein>
<dbReference type="PANTHER" id="PTHR36195:SF4">
    <property type="entry name" value="DOMAIN PROTEIN, PUTATIVE (AFU_ORTHOLOGUE AFUA_5G01990)-RELATED"/>
    <property type="match status" value="1"/>
</dbReference>
<reference evidence="1 2" key="1">
    <citation type="submission" date="2024-09" db="EMBL/GenBank/DDBJ databases">
        <authorList>
            <person name="Sun Q."/>
            <person name="Mori K."/>
        </authorList>
    </citation>
    <scope>NUCLEOTIDE SEQUENCE [LARGE SCALE GENOMIC DNA]</scope>
    <source>
        <strain evidence="1 2">CCM 7468</strain>
    </source>
</reference>
<evidence type="ECO:0000313" key="1">
    <source>
        <dbReference type="EMBL" id="MFC0388290.1"/>
    </source>
</evidence>
<dbReference type="RefSeq" id="WP_377054550.1">
    <property type="nucleotide sequence ID" value="NZ_JBHLVZ010000083.1"/>
</dbReference>
<accession>A0ABV6IXG3</accession>
<dbReference type="InterPro" id="IPR020835">
    <property type="entry name" value="Catalase_sf"/>
</dbReference>
<sequence length="371" mass="39816">MSQPLPASLVRYARDLEVVQPGEGETIAKILESMHRLAGRTQAQHGRAVRVSHAKMHGAAVGELVVPEGLPEPLAQGLFSSPGRYPVIARLANVPGEIMGDAVSTQTGLSFKVLGVRGEMLPGHAGQVTQDFVLDTGSRFAAADAAAFLLTHRALEHAPRVPEAAKQLASRASRATNSLLHRLGGDSATLDFLGHPRIHPLAEAYFTQAPIRYGDYVAKLAAVPATPGQQALAGAAPGAGPGTGAEENALRTATVGFLREQEAAFDIRVQLCTSLETMPVEDASKEWPEQESPYRTVARLAFPRQDAFTEARRRYVDEDLSFCVSHSLVAHRPLGSIMRARLRAYPAMSRLRREANGRPLAEPRSVAEVPG</sequence>
<proteinExistence type="predicted"/>